<dbReference type="Pfam" id="PF12559">
    <property type="entry name" value="Inhibitor_I10"/>
    <property type="match status" value="1"/>
</dbReference>
<accession>A0A7J5TTK6</accession>
<feature type="region of interest" description="Disordered" evidence="1">
    <location>
        <begin position="43"/>
        <end position="63"/>
    </location>
</feature>
<name>A0A7J5TTK6_9BACT</name>
<reference evidence="2 3" key="1">
    <citation type="submission" date="2019-10" db="EMBL/GenBank/DDBJ databases">
        <title>Rudanella paleaurantiibacter sp. nov., isolated from sludge.</title>
        <authorList>
            <person name="Xu S.Q."/>
        </authorList>
    </citation>
    <scope>NUCLEOTIDE SEQUENCE [LARGE SCALE GENOMIC DNA]</scope>
    <source>
        <strain evidence="2 3">HX-22-17</strain>
    </source>
</reference>
<sequence length="83" mass="9474">MFALARRSKRPGYMQPIKFLITMEQTTKKPFFARFLEGQDISGEQSVGADRGPGKPAPLPYPTMKYPSDLDEVTYPEIDDIYK</sequence>
<comment type="caution">
    <text evidence="2">The sequence shown here is derived from an EMBL/GenBank/DDBJ whole genome shotgun (WGS) entry which is preliminary data.</text>
</comment>
<dbReference type="AlphaFoldDB" id="A0A7J5TTK6"/>
<dbReference type="InterPro" id="IPR022217">
    <property type="entry name" value="Prot_inh_I10_marinostatin"/>
</dbReference>
<proteinExistence type="predicted"/>
<keyword evidence="3" id="KW-1185">Reference proteome</keyword>
<dbReference type="EMBL" id="WELI01000012">
    <property type="protein sequence ID" value="KAB7727016.1"/>
    <property type="molecule type" value="Genomic_DNA"/>
</dbReference>
<organism evidence="2 3">
    <name type="scientific">Rudanella paleaurantiibacter</name>
    <dbReference type="NCBI Taxonomy" id="2614655"/>
    <lineage>
        <taxon>Bacteria</taxon>
        <taxon>Pseudomonadati</taxon>
        <taxon>Bacteroidota</taxon>
        <taxon>Cytophagia</taxon>
        <taxon>Cytophagales</taxon>
        <taxon>Cytophagaceae</taxon>
        <taxon>Rudanella</taxon>
    </lineage>
</organism>
<evidence type="ECO:0000313" key="2">
    <source>
        <dbReference type="EMBL" id="KAB7727016.1"/>
    </source>
</evidence>
<gene>
    <name evidence="2" type="ORF">F5984_22520</name>
</gene>
<protein>
    <submittedName>
        <fullName evidence="2">Microviridin/marinostatin family tricyclic proteinase inhibitor</fullName>
    </submittedName>
</protein>
<dbReference type="NCBIfam" id="NF033738">
    <property type="entry name" value="microvirid_RiPP"/>
    <property type="match status" value="1"/>
</dbReference>
<evidence type="ECO:0000256" key="1">
    <source>
        <dbReference type="SAM" id="MobiDB-lite"/>
    </source>
</evidence>
<evidence type="ECO:0000313" key="3">
    <source>
        <dbReference type="Proteomes" id="UP000488299"/>
    </source>
</evidence>
<dbReference type="Proteomes" id="UP000488299">
    <property type="component" value="Unassembled WGS sequence"/>
</dbReference>